<protein>
    <submittedName>
        <fullName evidence="2">Uncharacterized protein</fullName>
    </submittedName>
</protein>
<sequence>MTNDERRRTTEVPADRREPVGEPVVRGDPAVTGDRAREAVGFD</sequence>
<proteinExistence type="predicted"/>
<feature type="compositionally biased region" description="Basic and acidic residues" evidence="1">
    <location>
        <begin position="1"/>
        <end position="20"/>
    </location>
</feature>
<evidence type="ECO:0000313" key="3">
    <source>
        <dbReference type="Proteomes" id="UP000011508"/>
    </source>
</evidence>
<organism evidence="2 3">
    <name type="scientific">Haloferax sulfurifontis ATCC BAA-897</name>
    <dbReference type="NCBI Taxonomy" id="662480"/>
    <lineage>
        <taxon>Archaea</taxon>
        <taxon>Methanobacteriati</taxon>
        <taxon>Methanobacteriota</taxon>
        <taxon>Stenosarchaea group</taxon>
        <taxon>Halobacteria</taxon>
        <taxon>Halobacteriales</taxon>
        <taxon>Haloferacaceae</taxon>
        <taxon>Haloferax</taxon>
    </lineage>
</organism>
<feature type="region of interest" description="Disordered" evidence="1">
    <location>
        <begin position="1"/>
        <end position="43"/>
    </location>
</feature>
<accession>M0I121</accession>
<gene>
    <name evidence="2" type="ORF">C441_13131</name>
</gene>
<evidence type="ECO:0000256" key="1">
    <source>
        <dbReference type="SAM" id="MobiDB-lite"/>
    </source>
</evidence>
<feature type="non-terminal residue" evidence="2">
    <location>
        <position position="43"/>
    </location>
</feature>
<feature type="compositionally biased region" description="Basic and acidic residues" evidence="1">
    <location>
        <begin position="34"/>
        <end position="43"/>
    </location>
</feature>
<comment type="caution">
    <text evidence="2">The sequence shown here is derived from an EMBL/GenBank/DDBJ whole genome shotgun (WGS) entry which is preliminary data.</text>
</comment>
<dbReference type="EMBL" id="AOLM01000021">
    <property type="protein sequence ID" value="ELZ90495.1"/>
    <property type="molecule type" value="Genomic_DNA"/>
</dbReference>
<reference evidence="2 3" key="1">
    <citation type="journal article" date="2014" name="PLoS Genet.">
        <title>Phylogenetically driven sequencing of extremely halophilic archaea reveals strategies for static and dynamic osmo-response.</title>
        <authorList>
            <person name="Becker E.A."/>
            <person name="Seitzer P.M."/>
            <person name="Tritt A."/>
            <person name="Larsen D."/>
            <person name="Krusor M."/>
            <person name="Yao A.I."/>
            <person name="Wu D."/>
            <person name="Madern D."/>
            <person name="Eisen J.A."/>
            <person name="Darling A.E."/>
            <person name="Facciotti M.T."/>
        </authorList>
    </citation>
    <scope>NUCLEOTIDE SEQUENCE [LARGE SCALE GENOMIC DNA]</scope>
    <source>
        <strain evidence="2 3">ATCC BAA-897</strain>
    </source>
</reference>
<dbReference type="Proteomes" id="UP000011508">
    <property type="component" value="Unassembled WGS sequence"/>
</dbReference>
<evidence type="ECO:0000313" key="2">
    <source>
        <dbReference type="EMBL" id="ELZ90495.1"/>
    </source>
</evidence>
<name>M0I121_9EURY</name>
<keyword evidence="3" id="KW-1185">Reference proteome</keyword>
<dbReference type="AlphaFoldDB" id="M0I121"/>